<dbReference type="Proteomes" id="UP000219336">
    <property type="component" value="Unassembled WGS sequence"/>
</dbReference>
<evidence type="ECO:0000313" key="9">
    <source>
        <dbReference type="Proteomes" id="UP000219336"/>
    </source>
</evidence>
<feature type="transmembrane region" description="Helical" evidence="6">
    <location>
        <begin position="12"/>
        <end position="32"/>
    </location>
</feature>
<dbReference type="SUPFAM" id="SSF53649">
    <property type="entry name" value="Alkaline phosphatase-like"/>
    <property type="match status" value="1"/>
</dbReference>
<dbReference type="InterPro" id="IPR000917">
    <property type="entry name" value="Sulfatase_N"/>
</dbReference>
<dbReference type="InterPro" id="IPR050448">
    <property type="entry name" value="OpgB/LTA_synthase_biosynth"/>
</dbReference>
<dbReference type="GO" id="GO:0005886">
    <property type="term" value="C:plasma membrane"/>
    <property type="evidence" value="ECO:0007669"/>
    <property type="project" value="UniProtKB-SubCell"/>
</dbReference>
<evidence type="ECO:0000256" key="1">
    <source>
        <dbReference type="ARBA" id="ARBA00004651"/>
    </source>
</evidence>
<evidence type="ECO:0000256" key="5">
    <source>
        <dbReference type="ARBA" id="ARBA00023136"/>
    </source>
</evidence>
<proteinExistence type="predicted"/>
<evidence type="ECO:0000256" key="6">
    <source>
        <dbReference type="SAM" id="Phobius"/>
    </source>
</evidence>
<sequence>MNYQQHFRQLTRLVWFQVLLTTTILLLGRVVMFTDFVDFSQLAGRNTDLWRMVVTGLRYDFRVTAIAFAPLYLFGLIFACHPMTWRALKAAAPLYSALITFLIAAVTISNYFYYQTYHNHFDIFMFGFFEDDTKAVVANMWQDYPIFKCTILSALAALLSGMLAKKILVSERIMSPWKTLPVTVYGLISIVIFVIAARGSIGTFPLRQANAQVSDLVVLNKLTPNGFMAIDWALKARKQDAKFEDVTLEKGLSLIEDTIAENELYIQTEVNPYLEDTKPNVVLVVMESLGSNMLAFDDPKTNDMLGSLRQHFESDYLFEHFLPADNGTAPSLAQIMFNSPIPSISQSSAQSLTLDGTAFKPYKDAGYKIVFVSPGNMAWRNYSDYLPIQGVDQVVDQNTLLNTYPESAKYMTDWGLPDDVAFKYTQKLLADEQGPLFIIILSVTNHPPYVTPDYYDAYPTHVSDDYRERAGQGQIAPEGIQSTFQYSADSLGRFISDIKNENQKDQSRPTIIAATGDHQMRRIAAKMPQEVYLDKGVPFYLYIPERLHQHIGITYEPQRIGAHKDIMPTLFSVSLSNATYLNVGGRNLMAEQDNPNKAFGVNTKVWINKDGVVSLEEPMRFYPWNKNSLYLEPQSAAAVPDDVKQKISAYHELMKWQLNYRVMQAKE</sequence>
<dbReference type="EMBL" id="OANU01000014">
    <property type="protein sequence ID" value="SNX47829.1"/>
    <property type="molecule type" value="Genomic_DNA"/>
</dbReference>
<dbReference type="Pfam" id="PF00884">
    <property type="entry name" value="Sulfatase"/>
    <property type="match status" value="1"/>
</dbReference>
<protein>
    <submittedName>
        <fullName evidence="8">Sulfatase</fullName>
    </submittedName>
</protein>
<keyword evidence="2" id="KW-1003">Cell membrane</keyword>
<dbReference type="InterPro" id="IPR017850">
    <property type="entry name" value="Alkaline_phosphatase_core_sf"/>
</dbReference>
<feature type="transmembrane region" description="Helical" evidence="6">
    <location>
        <begin position="61"/>
        <end position="80"/>
    </location>
</feature>
<keyword evidence="4 6" id="KW-1133">Transmembrane helix</keyword>
<evidence type="ECO:0000313" key="8">
    <source>
        <dbReference type="EMBL" id="SNX47829.1"/>
    </source>
</evidence>
<name>A0A240EI19_9VIBR</name>
<feature type="transmembrane region" description="Helical" evidence="6">
    <location>
        <begin position="92"/>
        <end position="114"/>
    </location>
</feature>
<reference evidence="9" key="1">
    <citation type="submission" date="2016-06" db="EMBL/GenBank/DDBJ databases">
        <authorList>
            <person name="Rodrigo-Torres L."/>
            <person name="Arahal R.D."/>
            <person name="Lucena T."/>
        </authorList>
    </citation>
    <scope>NUCLEOTIDE SEQUENCE [LARGE SCALE GENOMIC DNA]</scope>
    <source>
        <strain evidence="9">CECT8203</strain>
    </source>
</reference>
<dbReference type="Gene3D" id="3.40.720.10">
    <property type="entry name" value="Alkaline Phosphatase, subunit A"/>
    <property type="match status" value="1"/>
</dbReference>
<evidence type="ECO:0000256" key="4">
    <source>
        <dbReference type="ARBA" id="ARBA00022989"/>
    </source>
</evidence>
<accession>A0A240EI19</accession>
<feature type="domain" description="Sulfatase N-terminal" evidence="7">
    <location>
        <begin position="279"/>
        <end position="572"/>
    </location>
</feature>
<keyword evidence="3 6" id="KW-0812">Transmembrane</keyword>
<organism evidence="8 9">
    <name type="scientific">Vibrio thalassae</name>
    <dbReference type="NCBI Taxonomy" id="1243014"/>
    <lineage>
        <taxon>Bacteria</taxon>
        <taxon>Pseudomonadati</taxon>
        <taxon>Pseudomonadota</taxon>
        <taxon>Gammaproteobacteria</taxon>
        <taxon>Vibrionales</taxon>
        <taxon>Vibrionaceae</taxon>
        <taxon>Vibrio</taxon>
    </lineage>
</organism>
<feature type="transmembrane region" description="Helical" evidence="6">
    <location>
        <begin position="184"/>
        <end position="206"/>
    </location>
</feature>
<comment type="subcellular location">
    <subcellularLocation>
        <location evidence="1">Cell membrane</location>
        <topology evidence="1">Multi-pass membrane protein</topology>
    </subcellularLocation>
</comment>
<keyword evidence="9" id="KW-1185">Reference proteome</keyword>
<feature type="transmembrane region" description="Helical" evidence="6">
    <location>
        <begin position="144"/>
        <end position="164"/>
    </location>
</feature>
<keyword evidence="5 6" id="KW-0472">Membrane</keyword>
<dbReference type="PANTHER" id="PTHR47371">
    <property type="entry name" value="LIPOTEICHOIC ACID SYNTHASE"/>
    <property type="match status" value="1"/>
</dbReference>
<dbReference type="AlphaFoldDB" id="A0A240EI19"/>
<evidence type="ECO:0000256" key="3">
    <source>
        <dbReference type="ARBA" id="ARBA00022692"/>
    </source>
</evidence>
<evidence type="ECO:0000259" key="7">
    <source>
        <dbReference type="Pfam" id="PF00884"/>
    </source>
</evidence>
<gene>
    <name evidence="8" type="ORF">VTH8203_01444</name>
</gene>
<evidence type="ECO:0000256" key="2">
    <source>
        <dbReference type="ARBA" id="ARBA00022475"/>
    </source>
</evidence>
<dbReference type="CDD" id="cd16015">
    <property type="entry name" value="LTA_synthase"/>
    <property type="match status" value="1"/>
</dbReference>
<dbReference type="PANTHER" id="PTHR47371:SF3">
    <property type="entry name" value="PHOSPHOGLYCEROL TRANSFERASE I"/>
    <property type="match status" value="1"/>
</dbReference>